<comment type="caution">
    <text evidence="11">The sequence shown here is derived from an EMBL/GenBank/DDBJ whole genome shotgun (WGS) entry which is preliminary data.</text>
</comment>
<dbReference type="Gene3D" id="2.40.70.10">
    <property type="entry name" value="Acid Proteases"/>
    <property type="match status" value="2"/>
</dbReference>
<dbReference type="Gramene" id="GBG87871">
    <property type="protein sequence ID" value="GBG87871"/>
    <property type="gene ID" value="CBR_g46171"/>
</dbReference>
<dbReference type="CDD" id="cd01647">
    <property type="entry name" value="RT_LTR"/>
    <property type="match status" value="1"/>
</dbReference>
<keyword evidence="2" id="KW-0808">Transferase</keyword>
<dbReference type="GO" id="GO:0006508">
    <property type="term" value="P:proteolysis"/>
    <property type="evidence" value="ECO:0007669"/>
    <property type="project" value="UniProtKB-KW"/>
</dbReference>
<name>A0A388M015_CHABU</name>
<evidence type="ECO:0000256" key="5">
    <source>
        <dbReference type="ARBA" id="ARBA00022759"/>
    </source>
</evidence>
<dbReference type="InterPro" id="IPR021109">
    <property type="entry name" value="Peptidase_aspartic_dom_sf"/>
</dbReference>
<proteinExistence type="predicted"/>
<dbReference type="Gene3D" id="3.10.10.10">
    <property type="entry name" value="HIV Type 1 Reverse Transcriptase, subunit A, domain 1"/>
    <property type="match status" value="1"/>
</dbReference>
<feature type="coiled-coil region" evidence="8">
    <location>
        <begin position="1244"/>
        <end position="1271"/>
    </location>
</feature>
<feature type="compositionally biased region" description="Polar residues" evidence="9">
    <location>
        <begin position="1576"/>
        <end position="1599"/>
    </location>
</feature>
<dbReference type="CDD" id="cd00303">
    <property type="entry name" value="retropepsin_like"/>
    <property type="match status" value="2"/>
</dbReference>
<evidence type="ECO:0000256" key="4">
    <source>
        <dbReference type="ARBA" id="ARBA00022722"/>
    </source>
</evidence>
<evidence type="ECO:0000313" key="11">
    <source>
        <dbReference type="EMBL" id="GBG87871.1"/>
    </source>
</evidence>
<evidence type="ECO:0000256" key="7">
    <source>
        <dbReference type="ARBA" id="ARBA00022918"/>
    </source>
</evidence>
<gene>
    <name evidence="11" type="ORF">CBR_g46171</name>
</gene>
<evidence type="ECO:0000256" key="3">
    <source>
        <dbReference type="ARBA" id="ARBA00022695"/>
    </source>
</evidence>
<dbReference type="GO" id="GO:0008233">
    <property type="term" value="F:peptidase activity"/>
    <property type="evidence" value="ECO:0007669"/>
    <property type="project" value="UniProtKB-KW"/>
</dbReference>
<dbReference type="OrthoDB" id="2693386at2759"/>
<evidence type="ECO:0000256" key="1">
    <source>
        <dbReference type="ARBA" id="ARBA00022670"/>
    </source>
</evidence>
<keyword evidence="12" id="KW-1185">Reference proteome</keyword>
<dbReference type="InterPro" id="IPR043128">
    <property type="entry name" value="Rev_trsase/Diguanyl_cyclase"/>
</dbReference>
<keyword evidence="6" id="KW-0378">Hydrolase</keyword>
<dbReference type="FunFam" id="3.10.10.10:FF:000007">
    <property type="entry name" value="Retrovirus-related Pol polyprotein from transposon 17.6-like Protein"/>
    <property type="match status" value="1"/>
</dbReference>
<dbReference type="Pfam" id="PF13650">
    <property type="entry name" value="Asp_protease_2"/>
    <property type="match status" value="2"/>
</dbReference>
<dbReference type="PANTHER" id="PTHR24559">
    <property type="entry name" value="TRANSPOSON TY3-I GAG-POL POLYPROTEIN"/>
    <property type="match status" value="1"/>
</dbReference>
<evidence type="ECO:0000313" key="12">
    <source>
        <dbReference type="Proteomes" id="UP000265515"/>
    </source>
</evidence>
<dbReference type="InterPro" id="IPR053134">
    <property type="entry name" value="RNA-dir_DNA_polymerase"/>
</dbReference>
<feature type="region of interest" description="Disordered" evidence="9">
    <location>
        <begin position="1550"/>
        <end position="1599"/>
    </location>
</feature>
<dbReference type="Pfam" id="PF00078">
    <property type="entry name" value="RVT_1"/>
    <property type="match status" value="1"/>
</dbReference>
<keyword evidence="3" id="KW-0548">Nucleotidyltransferase</keyword>
<dbReference type="SUPFAM" id="SSF56672">
    <property type="entry name" value="DNA/RNA polymerases"/>
    <property type="match status" value="1"/>
</dbReference>
<accession>A0A388M015</accession>
<dbReference type="InterPro" id="IPR015915">
    <property type="entry name" value="Kelch-typ_b-propeller"/>
</dbReference>
<keyword evidence="5" id="KW-0255">Endonuclease</keyword>
<dbReference type="Proteomes" id="UP000265515">
    <property type="component" value="Unassembled WGS sequence"/>
</dbReference>
<evidence type="ECO:0000256" key="6">
    <source>
        <dbReference type="ARBA" id="ARBA00022801"/>
    </source>
</evidence>
<dbReference type="InterPro" id="IPR000477">
    <property type="entry name" value="RT_dom"/>
</dbReference>
<dbReference type="PROSITE" id="PS50878">
    <property type="entry name" value="RT_POL"/>
    <property type="match status" value="1"/>
</dbReference>
<organism evidence="11 12">
    <name type="scientific">Chara braunii</name>
    <name type="common">Braun's stonewort</name>
    <dbReference type="NCBI Taxonomy" id="69332"/>
    <lineage>
        <taxon>Eukaryota</taxon>
        <taxon>Viridiplantae</taxon>
        <taxon>Streptophyta</taxon>
        <taxon>Charophyceae</taxon>
        <taxon>Charales</taxon>
        <taxon>Characeae</taxon>
        <taxon>Chara</taxon>
    </lineage>
</organism>
<dbReference type="PANTHER" id="PTHR24559:SF444">
    <property type="entry name" value="REVERSE TRANSCRIPTASE DOMAIN-CONTAINING PROTEIN"/>
    <property type="match status" value="1"/>
</dbReference>
<feature type="region of interest" description="Disordered" evidence="9">
    <location>
        <begin position="1111"/>
        <end position="1136"/>
    </location>
</feature>
<keyword evidence="4" id="KW-0540">Nuclease</keyword>
<feature type="domain" description="Reverse transcriptase" evidence="10">
    <location>
        <begin position="895"/>
        <end position="1074"/>
    </location>
</feature>
<evidence type="ECO:0000256" key="2">
    <source>
        <dbReference type="ARBA" id="ARBA00022679"/>
    </source>
</evidence>
<dbReference type="SUPFAM" id="SSF50630">
    <property type="entry name" value="Acid proteases"/>
    <property type="match status" value="2"/>
</dbReference>
<feature type="coiled-coil region" evidence="8">
    <location>
        <begin position="346"/>
        <end position="383"/>
    </location>
</feature>
<dbReference type="Gene3D" id="3.30.70.270">
    <property type="match status" value="1"/>
</dbReference>
<sequence length="2287" mass="254425">MTRTTGDPSAERFSTVVMRFGNTDAEIGTNGKDVFEIFDSFEDIQNATNDKRALTNENALSQQHISISHEWKAVIAHADASLDHPYSRCSRTSFPNSVISPVDVYIPCKGTVAVDGLASLGVADLPKGLEAHLIREIQTPPTHSDTFIARAFLYDTNTGVAENAHLFGLQSINCHSVYIGVSVNHSNMFYVLKNRDGEIISTSIRRRASWVDLEIMGHGTDGIRIHINGTEVYRDVVSFMPTHIIIYTGAGSHLAFWDSIAFTSGWPTGDAHLKTESATDSLLLKRESWGNTVRWTKVQQTGLQPPCRSGHRAIANTGGLIMFGGEYGEFLSSDLWSSTRRPRQWEEEEAARQQEIQRQLAEAEAARQQAAAEAAAAARLQQQQVEASQNQVRYQATMELANEEATYRRLLQQQHSQANEEQEELTEDERNKEATTTLSDRVQQRPAAVAKEWKMPNFKIEKFDDYHKTDPLQWWMVFNAEVDVHHTPELRRLDTLYLQVIGGTQAFMTHMAATLECTIATLHTKITWEEFEKKWKTRFMGNNDKRHALNKIFRMFQGQQPSREWLTEWQRLVATPELNLPFDAIRVEFFARSCDALTAALGSEFQYETFDDMITKARELIQVPPPSTDGGVAVVDLRNYLAKIDREHTTQRYVDIDAPLLYIRIQIGKATCSALIDCGASRNYISQDFMARAGLGPRVRRKSQPTHVTLADGHTPKSIDRCVDSVPVYFAPLACEAGSFDILDTKFDMILGMPWLQSEDHPVNFYRRTVHVRDRRGELVSYTVPLPHPSIGCHVVSAASIRQSIQRNGIEEMDICFLHALPPSDQPKTDTSDPCIIELLDNYEDVFQAPAVVIPDRPIRHGIIIEDSVVPPRGCIYRMSEEELQVLRAQLDDLLAKGWIRPSCSPYGAPVLFVRKKNKDLRLCIHYRKLNAQTIKNAGPLPQIDDLLERLGDAKYFSKLDVKSGYHQIEIRPRDRYKTAFKTRYGHFEWIVMPFGLTNAPATFQVAMTTEFRDLLDRTVLIYLDDILVYSRTLDEHLEHLRAVLERLRIAKYKANRDKCEFAQQELEYLGHYVTPQGICLDFADDGTVAGPLLPEEDVVAIFPDNPDNDGADHLGNIASSGSLKPVPSHSATSAVPRQQCHVTVPDQQCHVSSATSAVPRQQCHVSSARSHCHVRHSATSAVTSDTVPRQQCHVSSATSALPRQTQCHVSSATSAVPRNQQCHVSNMMGLPGQLANETIAAYKQNCLAQIEAEEQRLLAVEDACVQAEEAAAAEKLRLQADADADSQACLKEAQDLLQRHEATSIDRLKFWHFEPNGEEATPEEQHKEFLSKLVIRLLCSRRNADGNQKMPTFQLEKFDDYTHQDPTLWWEAFTTQLRILPVAKHKYIGALFLNSKGGCQTWLTHLATSHGVDVPDLKDKITWEELTRLWKKRFIVDDAPTLAINRLFTMSLGNTATRDWLTEWQKIAAVPNLDLPFTHLRREFYNRSCAALSQALGDREQYATFAEIIDKAREIIKTNRSAAHEKSTSWQATYVEKVRTGPRQQHFTAVQQDSGDNPAATPASSDEDQVAAVQPRSTNKSRNNGKAKSASQAKNGQPGQFPWVKFGLTEAEYKVRGRYGSCYWCNGTKHKTSLIDELDPLTFTDFQWMPVPSTGRLSKPHCNVLMAQLRDYLHTAVPAPLMDAGAEVVDLHVYIAKIDREFKTQRYDDIDAPLLYVRIQIGEATCSALIDCGASRNYISQDFMVRAGLGPRVRRKSQPKQVTLADGHTHKSIDRCIDAVPVYFAPHASEAVSFDILDTKFDMILGMSWLFSFENNTWTDLSPLSELKSAPAARKEHTLAGVQGDLILFGGRNKNGYPLEDIWEYNYGTHWTSPNGEVWGISGDEEMASGVNNLEDGGGGDELLEFVESGLAAFSSCEGLGGAGELMEKVGDVGEVLNEGADGENFAKVFEVGFEGGAKDEDIIKVDHDTDFEEAAKDVIHGRLECGGGIGESEGHHKELVVPEARAKGGLVGVLLVDADLVEATVEINLGEILGSTEAIKKLGYAREWVLVLDRDPVQGTIVCAHAEFRGAVLLNEETTGSEGGGARLNESFLKEFIKLSLHLFGLGNGELVRGATRRIVAGPEINGVGYTLGIVEVIVEVAKRGFDWGGMVDDCVTAGVFALRERGCGVATVEVVVDEDGGDVDVEVEADACSEEGVVWGVEEEGVVVVTTVMAGVFPSSMVTRSEMAAMVVLMVSREDWRAVNVRRKVASSGVAVVEVGGLPASSRAMLSTESERRSDMLMDD</sequence>
<dbReference type="SUPFAM" id="SSF117281">
    <property type="entry name" value="Kelch motif"/>
    <property type="match status" value="1"/>
</dbReference>
<protein>
    <recommendedName>
        <fullName evidence="10">Reverse transcriptase domain-containing protein</fullName>
    </recommendedName>
</protein>
<reference evidence="11 12" key="1">
    <citation type="journal article" date="2018" name="Cell">
        <title>The Chara Genome: Secondary Complexity and Implications for Plant Terrestrialization.</title>
        <authorList>
            <person name="Nishiyama T."/>
            <person name="Sakayama H."/>
            <person name="Vries J.D."/>
            <person name="Buschmann H."/>
            <person name="Saint-Marcoux D."/>
            <person name="Ullrich K.K."/>
            <person name="Haas F.B."/>
            <person name="Vanderstraeten L."/>
            <person name="Becker D."/>
            <person name="Lang D."/>
            <person name="Vosolsobe S."/>
            <person name="Rombauts S."/>
            <person name="Wilhelmsson P.K.I."/>
            <person name="Janitza P."/>
            <person name="Kern R."/>
            <person name="Heyl A."/>
            <person name="Rumpler F."/>
            <person name="Villalobos L.I.A.C."/>
            <person name="Clay J.M."/>
            <person name="Skokan R."/>
            <person name="Toyoda A."/>
            <person name="Suzuki Y."/>
            <person name="Kagoshima H."/>
            <person name="Schijlen E."/>
            <person name="Tajeshwar N."/>
            <person name="Catarino B."/>
            <person name="Hetherington A.J."/>
            <person name="Saltykova A."/>
            <person name="Bonnot C."/>
            <person name="Breuninger H."/>
            <person name="Symeonidi A."/>
            <person name="Radhakrishnan G.V."/>
            <person name="Van Nieuwerburgh F."/>
            <person name="Deforce D."/>
            <person name="Chang C."/>
            <person name="Karol K.G."/>
            <person name="Hedrich R."/>
            <person name="Ulvskov P."/>
            <person name="Glockner G."/>
            <person name="Delwiche C.F."/>
            <person name="Petrasek J."/>
            <person name="Van de Peer Y."/>
            <person name="Friml J."/>
            <person name="Beilby M."/>
            <person name="Dolan L."/>
            <person name="Kohara Y."/>
            <person name="Sugano S."/>
            <person name="Fujiyama A."/>
            <person name="Delaux P.-M."/>
            <person name="Quint M."/>
            <person name="TheiBen G."/>
            <person name="Hagemann M."/>
            <person name="Harholt J."/>
            <person name="Dunand C."/>
            <person name="Zachgo S."/>
            <person name="Langdale J."/>
            <person name="Maumus F."/>
            <person name="Straeten D.V.D."/>
            <person name="Gould S.B."/>
            <person name="Rensing S.A."/>
        </authorList>
    </citation>
    <scope>NUCLEOTIDE SEQUENCE [LARGE SCALE GENOMIC DNA]</scope>
    <source>
        <strain evidence="11 12">S276</strain>
    </source>
</reference>
<feature type="region of interest" description="Disordered" evidence="9">
    <location>
        <begin position="414"/>
        <end position="444"/>
    </location>
</feature>
<dbReference type="GO" id="GO:0003964">
    <property type="term" value="F:RNA-directed DNA polymerase activity"/>
    <property type="evidence" value="ECO:0007669"/>
    <property type="project" value="UniProtKB-KW"/>
</dbReference>
<evidence type="ECO:0000259" key="10">
    <source>
        <dbReference type="PROSITE" id="PS50878"/>
    </source>
</evidence>
<keyword evidence="8" id="KW-0175">Coiled coil</keyword>
<keyword evidence="7" id="KW-0695">RNA-directed DNA polymerase</keyword>
<evidence type="ECO:0000256" key="9">
    <source>
        <dbReference type="SAM" id="MobiDB-lite"/>
    </source>
</evidence>
<keyword evidence="1" id="KW-0645">Protease</keyword>
<dbReference type="GO" id="GO:0004519">
    <property type="term" value="F:endonuclease activity"/>
    <property type="evidence" value="ECO:0007669"/>
    <property type="project" value="UniProtKB-KW"/>
</dbReference>
<dbReference type="InterPro" id="IPR043502">
    <property type="entry name" value="DNA/RNA_pol_sf"/>
</dbReference>
<evidence type="ECO:0000256" key="8">
    <source>
        <dbReference type="SAM" id="Coils"/>
    </source>
</evidence>
<dbReference type="EMBL" id="BFEA01000637">
    <property type="protein sequence ID" value="GBG87871.1"/>
    <property type="molecule type" value="Genomic_DNA"/>
</dbReference>